<proteinExistence type="predicted"/>
<dbReference type="InterPro" id="IPR003154">
    <property type="entry name" value="S1/P1nuclease"/>
</dbReference>
<keyword evidence="9" id="KW-1185">Reference proteome</keyword>
<dbReference type="GO" id="GO:0016788">
    <property type="term" value="F:hydrolase activity, acting on ester bonds"/>
    <property type="evidence" value="ECO:0007669"/>
    <property type="project" value="InterPro"/>
</dbReference>
<keyword evidence="5" id="KW-1015">Disulfide bond</keyword>
<sequence precursor="true">MKRLVLALVVLFASMQPLWAWGPQGHRLVAEVAWDHLTPEARASVQALLGPESLADVSSWADHYLVGNNQTFYWHFINIPPDAAGYDRDRDCLLQPGVTRGSALDKWRDCAPERIDYNYQRVAGASLDKADRTVALKFLVHIVGDLHQPFHALGVGRGGNDVAVSVWGSPTCGTHPCNLHAVWDEKLLEHRGLDDAAYLKLLEAEISAKNMVAGTGTSGDWAVESRDLGRAALVKPGTNIDEAYYQANIATVNQRLEQGGLRLAKLINAAFAAAPVAK</sequence>
<evidence type="ECO:0000313" key="9">
    <source>
        <dbReference type="Proteomes" id="UP000007113"/>
    </source>
</evidence>
<evidence type="ECO:0000256" key="4">
    <source>
        <dbReference type="ARBA" id="ARBA00022801"/>
    </source>
</evidence>
<dbReference type="GO" id="GO:0046872">
    <property type="term" value="F:metal ion binding"/>
    <property type="evidence" value="ECO:0007669"/>
    <property type="project" value="UniProtKB-KW"/>
</dbReference>
<evidence type="ECO:0000256" key="1">
    <source>
        <dbReference type="ARBA" id="ARBA00022722"/>
    </source>
</evidence>
<accession>G8NSP6</accession>
<protein>
    <submittedName>
        <fullName evidence="8">S1/P1 nuclease</fullName>
    </submittedName>
</protein>
<evidence type="ECO:0000256" key="7">
    <source>
        <dbReference type="SAM" id="SignalP"/>
    </source>
</evidence>
<evidence type="ECO:0000256" key="3">
    <source>
        <dbReference type="ARBA" id="ARBA00022759"/>
    </source>
</evidence>
<dbReference type="SUPFAM" id="SSF48537">
    <property type="entry name" value="Phospholipase C/P1 nuclease"/>
    <property type="match status" value="1"/>
</dbReference>
<dbReference type="STRING" id="682795.AciX8_0796"/>
<keyword evidence="3" id="KW-0255">Endonuclease</keyword>
<dbReference type="EMBL" id="CP003130">
    <property type="protein sequence ID" value="AEU35145.1"/>
    <property type="molecule type" value="Genomic_DNA"/>
</dbReference>
<feature type="signal peptide" evidence="7">
    <location>
        <begin position="1"/>
        <end position="20"/>
    </location>
</feature>
<dbReference type="PANTHER" id="PTHR33146:SF26">
    <property type="entry name" value="ENDONUCLEASE 4"/>
    <property type="match status" value="1"/>
</dbReference>
<dbReference type="GO" id="GO:0006308">
    <property type="term" value="P:DNA catabolic process"/>
    <property type="evidence" value="ECO:0007669"/>
    <property type="project" value="InterPro"/>
</dbReference>
<evidence type="ECO:0000256" key="5">
    <source>
        <dbReference type="ARBA" id="ARBA00023157"/>
    </source>
</evidence>
<dbReference type="Pfam" id="PF02265">
    <property type="entry name" value="S1-P1_nuclease"/>
    <property type="match status" value="1"/>
</dbReference>
<evidence type="ECO:0000256" key="6">
    <source>
        <dbReference type="ARBA" id="ARBA00023180"/>
    </source>
</evidence>
<dbReference type="Gene3D" id="1.10.575.10">
    <property type="entry name" value="P1 Nuclease"/>
    <property type="match status" value="1"/>
</dbReference>
<keyword evidence="1" id="KW-0540">Nuclease</keyword>
<dbReference type="AlphaFoldDB" id="G8NSP6"/>
<dbReference type="CDD" id="cd11010">
    <property type="entry name" value="S1-P1_nuclease"/>
    <property type="match status" value="1"/>
</dbReference>
<gene>
    <name evidence="8" type="ordered locus">AciX8_0796</name>
</gene>
<dbReference type="GO" id="GO:0004519">
    <property type="term" value="F:endonuclease activity"/>
    <property type="evidence" value="ECO:0007669"/>
    <property type="project" value="UniProtKB-KW"/>
</dbReference>
<keyword evidence="6" id="KW-0325">Glycoprotein</keyword>
<dbReference type="InterPro" id="IPR008947">
    <property type="entry name" value="PLipase_C/P1_nuclease_dom_sf"/>
</dbReference>
<keyword evidence="2" id="KW-0479">Metal-binding</keyword>
<keyword evidence="7" id="KW-0732">Signal</keyword>
<evidence type="ECO:0000313" key="8">
    <source>
        <dbReference type="EMBL" id="AEU35145.1"/>
    </source>
</evidence>
<dbReference type="Proteomes" id="UP000007113">
    <property type="component" value="Chromosome"/>
</dbReference>
<dbReference type="PANTHER" id="PTHR33146">
    <property type="entry name" value="ENDONUCLEASE 4"/>
    <property type="match status" value="1"/>
</dbReference>
<dbReference type="HOGENOM" id="CLU_044365_0_0_0"/>
<reference evidence="8 9" key="1">
    <citation type="submission" date="2011-11" db="EMBL/GenBank/DDBJ databases">
        <title>Complete sequence of Granulicella mallensis MP5ACTX8.</title>
        <authorList>
            <consortium name="US DOE Joint Genome Institute"/>
            <person name="Lucas S."/>
            <person name="Copeland A."/>
            <person name="Lapidus A."/>
            <person name="Cheng J.-F."/>
            <person name="Goodwin L."/>
            <person name="Pitluck S."/>
            <person name="Peters L."/>
            <person name="Lu M."/>
            <person name="Detter J.C."/>
            <person name="Han C."/>
            <person name="Tapia R."/>
            <person name="Land M."/>
            <person name="Hauser L."/>
            <person name="Kyrpides N."/>
            <person name="Ivanova N."/>
            <person name="Mikhailova N."/>
            <person name="Pagani I."/>
            <person name="Rawat S."/>
            <person name="Mannisto M."/>
            <person name="Haggblom M."/>
            <person name="Woyke T."/>
        </authorList>
    </citation>
    <scope>NUCLEOTIDE SEQUENCE [LARGE SCALE GENOMIC DNA]</scope>
    <source>
        <strain evidence="9">ATCC BAA-1857 / DSM 23137 / MP5ACTX8</strain>
    </source>
</reference>
<dbReference type="RefSeq" id="WP_014264027.1">
    <property type="nucleotide sequence ID" value="NC_016631.1"/>
</dbReference>
<feature type="chain" id="PRO_5003512998" evidence="7">
    <location>
        <begin position="21"/>
        <end position="278"/>
    </location>
</feature>
<evidence type="ECO:0000256" key="2">
    <source>
        <dbReference type="ARBA" id="ARBA00022723"/>
    </source>
</evidence>
<dbReference type="KEGG" id="gma:AciX8_0796"/>
<organism evidence="8 9">
    <name type="scientific">Granulicella mallensis (strain ATCC BAA-1857 / DSM 23137 / MP5ACTX8)</name>
    <dbReference type="NCBI Taxonomy" id="682795"/>
    <lineage>
        <taxon>Bacteria</taxon>
        <taxon>Pseudomonadati</taxon>
        <taxon>Acidobacteriota</taxon>
        <taxon>Terriglobia</taxon>
        <taxon>Terriglobales</taxon>
        <taxon>Acidobacteriaceae</taxon>
        <taxon>Granulicella</taxon>
    </lineage>
</organism>
<dbReference type="GO" id="GO:0003676">
    <property type="term" value="F:nucleic acid binding"/>
    <property type="evidence" value="ECO:0007669"/>
    <property type="project" value="InterPro"/>
</dbReference>
<dbReference type="eggNOG" id="ENOG502Z82C">
    <property type="taxonomic scope" value="Bacteria"/>
</dbReference>
<keyword evidence="4" id="KW-0378">Hydrolase</keyword>
<name>G8NSP6_GRAMM</name>